<sequence>MCLGLSCYFPLVSQAAVTPSTDQTTLGYLVTHKYALGVASNFNLFATDQYTQANSVGNARIAANHFTLDNWQQTLGWQNAVEGIDSHMLVVNQLSQDANTLSTKLNSDLTTNLFAAEDQTTPVLHNTATPSQPVVADKLQTVTDFTDNGLTSFEAAKAQLTQLSAFYDDQAQLKAVFADHFLKTVDVPQSDVGRNQGVNTVVDDTDSETSGHKLLVVNVPAETAADLRENNNDVSIKIKYITKDKTEPIVVLNFPQLTGDFELYSPNDHVNVTYGPADNQSTIKDKNHLLLNFNTLDTLEFDHQFVGSVLAPSTTVKINQLNTNLTAIAAKDIAVNASVNTDGSQGVFNPSDFSDPANQTDGASATKKMNTTLFLKFADGRQATRSFDEDTTLNSTLKFDDQVNYYIDWAGYPDANLYESTNNQSWRLVTKGSSGEGQYDSTSDSDSLYPAREPVVTQSVLNNQLVFKAANRKTVRFALATQMPSDDNSQLLWSSRITYPLADFEMSLPSRINFDQVSDLNADEVTVRPSETPQVSVINTLSAPFDLQVMGDASVADPQDSQQNVFLGTHQFSYRDTKDWFLMTDPATLLQANPTVAEAVQRVTNGLDPPQVSQLSGFQLTVPTTSQYRSASVGLKWRLTIGATYNQ</sequence>
<evidence type="ECO:0000313" key="2">
    <source>
        <dbReference type="Proteomes" id="UP000051160"/>
    </source>
</evidence>
<dbReference type="AlphaFoldDB" id="A0A0R1M2H9"/>
<dbReference type="STRING" id="1423776.FD04_GL002396"/>
<dbReference type="OrthoDB" id="2278883at2"/>
<evidence type="ECO:0000313" key="1">
    <source>
        <dbReference type="EMBL" id="KRK99209.1"/>
    </source>
</evidence>
<reference evidence="1 2" key="1">
    <citation type="journal article" date="2015" name="Genome Announc.">
        <title>Expanding the biotechnology potential of lactobacilli through comparative genomics of 213 strains and associated genera.</title>
        <authorList>
            <person name="Sun Z."/>
            <person name="Harris H.M."/>
            <person name="McCann A."/>
            <person name="Guo C."/>
            <person name="Argimon S."/>
            <person name="Zhang W."/>
            <person name="Yang X."/>
            <person name="Jeffery I.B."/>
            <person name="Cooney J.C."/>
            <person name="Kagawa T.F."/>
            <person name="Liu W."/>
            <person name="Song Y."/>
            <person name="Salvetti E."/>
            <person name="Wrobel A."/>
            <person name="Rasinkangas P."/>
            <person name="Parkhill J."/>
            <person name="Rea M.C."/>
            <person name="O'Sullivan O."/>
            <person name="Ritari J."/>
            <person name="Douillard F.P."/>
            <person name="Paul Ross R."/>
            <person name="Yang R."/>
            <person name="Briner A.E."/>
            <person name="Felis G.E."/>
            <person name="de Vos W.M."/>
            <person name="Barrangou R."/>
            <person name="Klaenhammer T.R."/>
            <person name="Caufield P.W."/>
            <person name="Cui Y."/>
            <person name="Zhang H."/>
            <person name="O'Toole P.W."/>
        </authorList>
    </citation>
    <scope>NUCLEOTIDE SEQUENCE [LARGE SCALE GENOMIC DNA]</scope>
    <source>
        <strain evidence="1 2">DSM 19909</strain>
    </source>
</reference>
<keyword evidence="2" id="KW-1185">Reference proteome</keyword>
<proteinExistence type="predicted"/>
<gene>
    <name evidence="1" type="ORF">FD04_GL002396</name>
</gene>
<dbReference type="Proteomes" id="UP000051160">
    <property type="component" value="Unassembled WGS sequence"/>
</dbReference>
<organism evidence="1 2">
    <name type="scientific">Secundilactobacillus odoratitofui DSM 19909 = JCM 15043</name>
    <dbReference type="NCBI Taxonomy" id="1423776"/>
    <lineage>
        <taxon>Bacteria</taxon>
        <taxon>Bacillati</taxon>
        <taxon>Bacillota</taxon>
        <taxon>Bacilli</taxon>
        <taxon>Lactobacillales</taxon>
        <taxon>Lactobacillaceae</taxon>
        <taxon>Secundilactobacillus</taxon>
    </lineage>
</organism>
<comment type="caution">
    <text evidence="1">The sequence shown here is derived from an EMBL/GenBank/DDBJ whole genome shotgun (WGS) entry which is preliminary data.</text>
</comment>
<protein>
    <submittedName>
        <fullName evidence="1">Uncharacterized protein</fullName>
    </submittedName>
</protein>
<name>A0A0R1M2H9_9LACO</name>
<dbReference type="PATRIC" id="fig|1423776.4.peg.2430"/>
<dbReference type="EMBL" id="AZEE01000017">
    <property type="protein sequence ID" value="KRK99209.1"/>
    <property type="molecule type" value="Genomic_DNA"/>
</dbReference>
<accession>A0A0R1M2H9</accession>
<dbReference type="RefSeq" id="WP_056946625.1">
    <property type="nucleotide sequence ID" value="NZ_AZEE01000017.1"/>
</dbReference>